<feature type="signal peptide" evidence="1">
    <location>
        <begin position="1"/>
        <end position="16"/>
    </location>
</feature>
<evidence type="ECO:0000313" key="2">
    <source>
        <dbReference type="EMBL" id="KAK5975397.1"/>
    </source>
</evidence>
<name>A0AAN8FAX3_TRICO</name>
<dbReference type="EMBL" id="WIXE01013097">
    <property type="protein sequence ID" value="KAK5975397.1"/>
    <property type="molecule type" value="Genomic_DNA"/>
</dbReference>
<keyword evidence="3" id="KW-1185">Reference proteome</keyword>
<accession>A0AAN8FAX3</accession>
<evidence type="ECO:0000313" key="3">
    <source>
        <dbReference type="Proteomes" id="UP001331761"/>
    </source>
</evidence>
<organism evidence="2 3">
    <name type="scientific">Trichostrongylus colubriformis</name>
    <name type="common">Black scour worm</name>
    <dbReference type="NCBI Taxonomy" id="6319"/>
    <lineage>
        <taxon>Eukaryota</taxon>
        <taxon>Metazoa</taxon>
        <taxon>Ecdysozoa</taxon>
        <taxon>Nematoda</taxon>
        <taxon>Chromadorea</taxon>
        <taxon>Rhabditida</taxon>
        <taxon>Rhabditina</taxon>
        <taxon>Rhabditomorpha</taxon>
        <taxon>Strongyloidea</taxon>
        <taxon>Trichostrongylidae</taxon>
        <taxon>Trichostrongylus</taxon>
    </lineage>
</organism>
<protein>
    <submittedName>
        <fullName evidence="2">Activated in Blocked Unfolded protein response</fullName>
    </submittedName>
</protein>
<feature type="chain" id="PRO_5042898605" evidence="1">
    <location>
        <begin position="17"/>
        <end position="564"/>
    </location>
</feature>
<dbReference type="AlphaFoldDB" id="A0AAN8FAX3"/>
<evidence type="ECO:0000256" key="1">
    <source>
        <dbReference type="SAM" id="SignalP"/>
    </source>
</evidence>
<dbReference type="Proteomes" id="UP001331761">
    <property type="component" value="Unassembled WGS sequence"/>
</dbReference>
<keyword evidence="1" id="KW-0732">Signal</keyword>
<reference evidence="2 3" key="1">
    <citation type="submission" date="2019-10" db="EMBL/GenBank/DDBJ databases">
        <title>Assembly and Annotation for the nematode Trichostrongylus colubriformis.</title>
        <authorList>
            <person name="Martin J."/>
        </authorList>
    </citation>
    <scope>NUCLEOTIDE SEQUENCE [LARGE SCALE GENOMIC DNA]</scope>
    <source>
        <strain evidence="2">G859</strain>
        <tissue evidence="2">Whole worm</tissue>
    </source>
</reference>
<proteinExistence type="predicted"/>
<sequence length="564" mass="60606">MWPLLIFYLFLHSTNGQFAEIASLATSLLGSGLGPALGGAASAGSAAAPGALGALSQIGQLYQLAQGALQLTGTGVGVLNQASEGNWFPAALESASKSTRNLMSGMGVGGFAGPPNLGALGPRNTGNQIGPEFGTGFPAPSIEDYEDNSVNGATTTKKAETLVNIDDDDDFDEFTNPPTTPSTTTPAPITLLPVEPESNSVTEPTTAASLKEIRIELPKAVEEQTDSDYVDEVKTDGNSRIQVTNKVKSDGDENLLSPDVRNVKLRNGVPNLPKLIEVLRKSNLKDSDISEIISQIEDNDNVPSPPKIDFTSAVQNIPLKKHQNRERIVKASRELQKNIGPPEQEVTNQLSQLGELSVPTGVPSTTFQPPSTATLSGLNHLFPHLTQPPPDPIASNRLQREISSIPTDKVTHPLPLFHHHQHWPHPHYPTQYNSPQPSPPYHPHPFVHQPFQPFVPYQHYQQQQGQQAPSRAVRTNAGNAAASQSHGIKTRNAGSTAHHQLVEVRLPRMSKKTAPALNSPTPYRVEGSGAAVLQRRYPVRTVAAQRITTPSPVRIVADTNSLLP</sequence>
<gene>
    <name evidence="2" type="ORF">GCK32_009594</name>
</gene>
<comment type="caution">
    <text evidence="2">The sequence shown here is derived from an EMBL/GenBank/DDBJ whole genome shotgun (WGS) entry which is preliminary data.</text>
</comment>